<evidence type="ECO:0000256" key="2">
    <source>
        <dbReference type="ARBA" id="ARBA00022448"/>
    </source>
</evidence>
<dbReference type="PANTHER" id="PTHR43744">
    <property type="entry name" value="ABC TRANSPORTER PERMEASE PROTEIN MG189-RELATED-RELATED"/>
    <property type="match status" value="1"/>
</dbReference>
<comment type="similarity">
    <text evidence="7">Belongs to the binding-protein-dependent transport system permease family.</text>
</comment>
<evidence type="ECO:0000313" key="10">
    <source>
        <dbReference type="Proteomes" id="UP001589748"/>
    </source>
</evidence>
<accession>A0ABV5LVX0</accession>
<feature type="transmembrane region" description="Helical" evidence="7">
    <location>
        <begin position="72"/>
        <end position="99"/>
    </location>
</feature>
<keyword evidence="5 7" id="KW-1133">Transmembrane helix</keyword>
<feature type="domain" description="ABC transmembrane type-1" evidence="8">
    <location>
        <begin position="76"/>
        <end position="266"/>
    </location>
</feature>
<evidence type="ECO:0000256" key="4">
    <source>
        <dbReference type="ARBA" id="ARBA00022692"/>
    </source>
</evidence>
<evidence type="ECO:0000256" key="7">
    <source>
        <dbReference type="RuleBase" id="RU363032"/>
    </source>
</evidence>
<keyword evidence="2 7" id="KW-0813">Transport</keyword>
<gene>
    <name evidence="9" type="ORF">ACFFVI_14625</name>
</gene>
<dbReference type="CDD" id="cd06261">
    <property type="entry name" value="TM_PBP2"/>
    <property type="match status" value="1"/>
</dbReference>
<protein>
    <submittedName>
        <fullName evidence="9">Carbohydrate ABC transporter permease</fullName>
    </submittedName>
</protein>
<keyword evidence="10" id="KW-1185">Reference proteome</keyword>
<evidence type="ECO:0000313" key="9">
    <source>
        <dbReference type="EMBL" id="MFB9378203.1"/>
    </source>
</evidence>
<sequence length="280" mass="30310">MRGTSTTRRPLAVALTYVVLLTGAVLALAPYALSLLTSLKQPVQLARQATLTWPAPWTGENYAAILGGQFTLIPALVVTVQVVAVLLVGQLVCSVLAAYAFARVEFPGRQVLFGGYLTTMMVPQAVTVVPLYVMFAQAGLRNTFWGIVLPTLFGSPFAVYLLREYFRGIPTDLEDAARIDGCGTLRILRHVVVPLSRPVLATLAVITVVSQWNNFLWPLIITAGPTWQTLTVATANLQGQYNGNWTLVTAATTLAMAPLVVLFLLVQKHVTESIALTGFR</sequence>
<dbReference type="Pfam" id="PF00528">
    <property type="entry name" value="BPD_transp_1"/>
    <property type="match status" value="1"/>
</dbReference>
<dbReference type="SUPFAM" id="SSF161098">
    <property type="entry name" value="MetI-like"/>
    <property type="match status" value="1"/>
</dbReference>
<keyword evidence="3" id="KW-1003">Cell membrane</keyword>
<feature type="transmembrane region" description="Helical" evidence="7">
    <location>
        <begin position="12"/>
        <end position="33"/>
    </location>
</feature>
<evidence type="ECO:0000256" key="3">
    <source>
        <dbReference type="ARBA" id="ARBA00022475"/>
    </source>
</evidence>
<organism evidence="9 10">
    <name type="scientific">Kineococcus gynurae</name>
    <dbReference type="NCBI Taxonomy" id="452979"/>
    <lineage>
        <taxon>Bacteria</taxon>
        <taxon>Bacillati</taxon>
        <taxon>Actinomycetota</taxon>
        <taxon>Actinomycetes</taxon>
        <taxon>Kineosporiales</taxon>
        <taxon>Kineosporiaceae</taxon>
        <taxon>Kineococcus</taxon>
    </lineage>
</organism>
<dbReference type="Gene3D" id="1.10.3720.10">
    <property type="entry name" value="MetI-like"/>
    <property type="match status" value="1"/>
</dbReference>
<dbReference type="PROSITE" id="PS50928">
    <property type="entry name" value="ABC_TM1"/>
    <property type="match status" value="1"/>
</dbReference>
<dbReference type="InterPro" id="IPR035906">
    <property type="entry name" value="MetI-like_sf"/>
</dbReference>
<comment type="caution">
    <text evidence="9">The sequence shown here is derived from an EMBL/GenBank/DDBJ whole genome shotgun (WGS) entry which is preliminary data.</text>
</comment>
<keyword evidence="4 7" id="KW-0812">Transmembrane</keyword>
<dbReference type="RefSeq" id="WP_380137277.1">
    <property type="nucleotide sequence ID" value="NZ_JBHLUI010000008.1"/>
</dbReference>
<evidence type="ECO:0000256" key="5">
    <source>
        <dbReference type="ARBA" id="ARBA00022989"/>
    </source>
</evidence>
<evidence type="ECO:0000259" key="8">
    <source>
        <dbReference type="PROSITE" id="PS50928"/>
    </source>
</evidence>
<feature type="transmembrane region" description="Helical" evidence="7">
    <location>
        <begin position="245"/>
        <end position="266"/>
    </location>
</feature>
<proteinExistence type="inferred from homology"/>
<feature type="transmembrane region" description="Helical" evidence="7">
    <location>
        <begin position="144"/>
        <end position="162"/>
    </location>
</feature>
<dbReference type="PANTHER" id="PTHR43744:SF12">
    <property type="entry name" value="ABC TRANSPORTER PERMEASE PROTEIN MG189-RELATED"/>
    <property type="match status" value="1"/>
</dbReference>
<evidence type="ECO:0000256" key="1">
    <source>
        <dbReference type="ARBA" id="ARBA00004651"/>
    </source>
</evidence>
<dbReference type="EMBL" id="JBHMDM010000007">
    <property type="protein sequence ID" value="MFB9378203.1"/>
    <property type="molecule type" value="Genomic_DNA"/>
</dbReference>
<keyword evidence="6 7" id="KW-0472">Membrane</keyword>
<dbReference type="Proteomes" id="UP001589748">
    <property type="component" value="Unassembled WGS sequence"/>
</dbReference>
<feature type="transmembrane region" description="Helical" evidence="7">
    <location>
        <begin position="111"/>
        <end position="132"/>
    </location>
</feature>
<comment type="subcellular location">
    <subcellularLocation>
        <location evidence="1 7">Cell membrane</location>
        <topology evidence="1 7">Multi-pass membrane protein</topology>
    </subcellularLocation>
</comment>
<dbReference type="InterPro" id="IPR000515">
    <property type="entry name" value="MetI-like"/>
</dbReference>
<evidence type="ECO:0000256" key="6">
    <source>
        <dbReference type="ARBA" id="ARBA00023136"/>
    </source>
</evidence>
<name>A0ABV5LVX0_9ACTN</name>
<reference evidence="9 10" key="1">
    <citation type="submission" date="2024-09" db="EMBL/GenBank/DDBJ databases">
        <authorList>
            <person name="Sun Q."/>
            <person name="Mori K."/>
        </authorList>
    </citation>
    <scope>NUCLEOTIDE SEQUENCE [LARGE SCALE GENOMIC DNA]</scope>
    <source>
        <strain evidence="9 10">TISTR 1856</strain>
    </source>
</reference>